<keyword evidence="1" id="KW-0812">Transmembrane</keyword>
<reference evidence="3" key="1">
    <citation type="journal article" date="2024" name="Int. J. Syst. Evol. Microbiol.">
        <title>Polycladomyces zharkentensis sp. nov., a novel thermophilic cellulose- and starch-degrading member of the Bacillota from a geothermal aquifer in Kazakhstan.</title>
        <authorList>
            <person name="Mashzhan A."/>
            <person name="Kistaubayeva A."/>
            <person name="Javier-Lopez R."/>
            <person name="Bissenova U."/>
            <person name="Bissenbay A."/>
            <person name="Birkeland N.K."/>
        </authorList>
    </citation>
    <scope>NUCLEOTIDE SEQUENCE</scope>
    <source>
        <strain evidence="3">ZKZ2T</strain>
    </source>
</reference>
<dbReference type="Pfam" id="PF09851">
    <property type="entry name" value="SHOCT"/>
    <property type="match status" value="1"/>
</dbReference>
<dbReference type="EMBL" id="JAFHAP010000008">
    <property type="protein sequence ID" value="MBN2909570.1"/>
    <property type="molecule type" value="Genomic_DNA"/>
</dbReference>
<sequence length="89" mass="10122">MMGMGMGSIMFLIGILRLVIIGLLVYELVKWLTENKHDSNDKAMKILKERFARGEITSEEYEREKRSRIQIKCDSGSISGHFTIIGDAT</sequence>
<comment type="caution">
    <text evidence="3">The sequence shown here is derived from an EMBL/GenBank/DDBJ whole genome shotgun (WGS) entry which is preliminary data.</text>
</comment>
<keyword evidence="1" id="KW-1133">Transmembrane helix</keyword>
<proteinExistence type="predicted"/>
<dbReference type="InterPro" id="IPR018649">
    <property type="entry name" value="SHOCT"/>
</dbReference>
<evidence type="ECO:0000259" key="2">
    <source>
        <dbReference type="Pfam" id="PF09851"/>
    </source>
</evidence>
<accession>A0ABS2WJU3</accession>
<feature type="transmembrane region" description="Helical" evidence="1">
    <location>
        <begin position="6"/>
        <end position="26"/>
    </location>
</feature>
<evidence type="ECO:0000313" key="3">
    <source>
        <dbReference type="EMBL" id="MBN2909570.1"/>
    </source>
</evidence>
<dbReference type="Proteomes" id="UP001177120">
    <property type="component" value="Unassembled WGS sequence"/>
</dbReference>
<feature type="domain" description="SHOCT" evidence="2">
    <location>
        <begin position="43"/>
        <end position="66"/>
    </location>
</feature>
<dbReference type="RefSeq" id="WP_205494759.1">
    <property type="nucleotide sequence ID" value="NZ_JAFHAP010000008.1"/>
</dbReference>
<name>A0ABS2WJU3_9BACL</name>
<gene>
    <name evidence="3" type="ORF">JQC72_08520</name>
</gene>
<organism evidence="3 4">
    <name type="scientific">Polycladomyces zharkentensis</name>
    <dbReference type="NCBI Taxonomy" id="2807616"/>
    <lineage>
        <taxon>Bacteria</taxon>
        <taxon>Bacillati</taxon>
        <taxon>Bacillota</taxon>
        <taxon>Bacilli</taxon>
        <taxon>Bacillales</taxon>
        <taxon>Thermoactinomycetaceae</taxon>
        <taxon>Polycladomyces</taxon>
    </lineage>
</organism>
<protein>
    <submittedName>
        <fullName evidence="3">SHOCT domain-containing protein</fullName>
    </submittedName>
</protein>
<keyword evidence="4" id="KW-1185">Reference proteome</keyword>
<evidence type="ECO:0000313" key="4">
    <source>
        <dbReference type="Proteomes" id="UP001177120"/>
    </source>
</evidence>
<evidence type="ECO:0000256" key="1">
    <source>
        <dbReference type="SAM" id="Phobius"/>
    </source>
</evidence>
<keyword evidence="1" id="KW-0472">Membrane</keyword>